<dbReference type="InterPro" id="IPR009057">
    <property type="entry name" value="Homeodomain-like_sf"/>
</dbReference>
<dbReference type="EMBL" id="JAGRPV010000001">
    <property type="protein sequence ID" value="MDI4645093.1"/>
    <property type="molecule type" value="Genomic_DNA"/>
</dbReference>
<feature type="domain" description="HTH araC/xylS-type" evidence="5">
    <location>
        <begin position="672"/>
        <end position="771"/>
    </location>
</feature>
<keyword evidence="7" id="KW-1185">Reference proteome</keyword>
<organism evidence="6 7">
    <name type="scientific">Cohnella hashimotonis</name>
    <dbReference type="NCBI Taxonomy" id="2826895"/>
    <lineage>
        <taxon>Bacteria</taxon>
        <taxon>Bacillati</taxon>
        <taxon>Bacillota</taxon>
        <taxon>Bacilli</taxon>
        <taxon>Bacillales</taxon>
        <taxon>Paenibacillaceae</taxon>
        <taxon>Cohnella</taxon>
    </lineage>
</organism>
<protein>
    <submittedName>
        <fullName evidence="6">Helix-turn-helix domain-containing protein</fullName>
    </submittedName>
</protein>
<evidence type="ECO:0000313" key="7">
    <source>
        <dbReference type="Proteomes" id="UP001161691"/>
    </source>
</evidence>
<dbReference type="PANTHER" id="PTHR43280:SF2">
    <property type="entry name" value="HTH-TYPE TRANSCRIPTIONAL REGULATOR EXSA"/>
    <property type="match status" value="1"/>
</dbReference>
<dbReference type="Pfam" id="PF12833">
    <property type="entry name" value="HTH_18"/>
    <property type="match status" value="1"/>
</dbReference>
<sequence>MRGLGFGFGFYKSRRYFQRVLFSIMIAMALVLTGLSAVNSYVLERSVRSVQEDSNLKVLTQIQYNLSYMNEIIVRLSTFAYGDNFLIPLMYSEPLPQMDYIRGYNEMEKLMESSSFLHSMAVYNAGSGELYGSSSEFLVDGGETKRKMLDWLLRSPLPLPTSRLIPVSLGREGGDIDAFAFIVTDALRAYEGKESALILYIKPDWVFDSLRRMNGAGSGQGAIFIRTPDGNLLSDGQSSGVYAPKPEAVTALVAGTDPDRDASSGFVVGNAGDGKSIVTFMRGIGDWTILYIQPYAPLMKEVRESREKALLVTGAFLLIAAAVSFWLSFKLYGPIDAMLRRIRPHVKDGATGGGSNELDLMGDNVLRLSERLREISAEQIVEKHYLRTFLSDGGSIPEADMAQLIERHGLQLASDGPYCVCVFRIDRHADYERATTSSARRLHAFAILNIAQEQLSGDYRCETVDMHDGHSVLILSGPGVGAGMEAARPIVWDIQDTIERYYGLSLTCGIGDPVSRLSQLSAAYRQSCQLCLYMFAKGYKSIVLPEDVRANLSGGRRTLPPDIERRLTEALKKGQLTNAGGELEKAFALLTDFQYDDMLRAVSDLAWAVKNTAAEMINNRLVSISIDPEQIPRIMEGDRSLEDIYMSFLSACAQICETQRAPGAERYEWIVGTIKTLIEQKFQDPNLSQQSIASTVKLTSAYVGKLFKDQCGTTVTEYMNEVRLAHARRLLLQTDDTIADIMDQCGYSNQSYFFRLFKGKFGSTPKEYRIKRSLSS</sequence>
<dbReference type="SUPFAM" id="SSF46689">
    <property type="entry name" value="Homeodomain-like"/>
    <property type="match status" value="1"/>
</dbReference>
<dbReference type="PRINTS" id="PR00032">
    <property type="entry name" value="HTHARAC"/>
</dbReference>
<evidence type="ECO:0000256" key="2">
    <source>
        <dbReference type="ARBA" id="ARBA00023125"/>
    </source>
</evidence>
<name>A0ABT6TE40_9BACL</name>
<evidence type="ECO:0000256" key="3">
    <source>
        <dbReference type="ARBA" id="ARBA00023163"/>
    </source>
</evidence>
<proteinExistence type="predicted"/>
<dbReference type="Gene3D" id="1.10.10.60">
    <property type="entry name" value="Homeodomain-like"/>
    <property type="match status" value="2"/>
</dbReference>
<evidence type="ECO:0000259" key="5">
    <source>
        <dbReference type="PROSITE" id="PS01124"/>
    </source>
</evidence>
<dbReference type="InterPro" id="IPR041522">
    <property type="entry name" value="CdaR_GGDEF"/>
</dbReference>
<keyword evidence="4" id="KW-0472">Membrane</keyword>
<dbReference type="InterPro" id="IPR020449">
    <property type="entry name" value="Tscrpt_reg_AraC-type_HTH"/>
</dbReference>
<gene>
    <name evidence="6" type="ORF">KB449_08985</name>
</gene>
<evidence type="ECO:0000313" key="6">
    <source>
        <dbReference type="EMBL" id="MDI4645093.1"/>
    </source>
</evidence>
<keyword evidence="4" id="KW-1133">Transmembrane helix</keyword>
<keyword evidence="2" id="KW-0238">DNA-binding</keyword>
<dbReference type="Pfam" id="PF17853">
    <property type="entry name" value="GGDEF_2"/>
    <property type="match status" value="1"/>
</dbReference>
<keyword evidence="4" id="KW-0812">Transmembrane</keyword>
<dbReference type="PROSITE" id="PS01124">
    <property type="entry name" value="HTH_ARAC_FAMILY_2"/>
    <property type="match status" value="1"/>
</dbReference>
<evidence type="ECO:0000256" key="1">
    <source>
        <dbReference type="ARBA" id="ARBA00023015"/>
    </source>
</evidence>
<reference evidence="6" key="1">
    <citation type="submission" date="2023-04" db="EMBL/GenBank/DDBJ databases">
        <title>Comparative genomic analysis of Cohnella hashimotonis sp. nov., isolated from the International Space Station.</title>
        <authorList>
            <person name="Venkateswaran K."/>
            <person name="Simpson A."/>
        </authorList>
    </citation>
    <scope>NUCLEOTIDE SEQUENCE</scope>
    <source>
        <strain evidence="6">F6_2S_P_1</strain>
    </source>
</reference>
<dbReference type="InterPro" id="IPR018060">
    <property type="entry name" value="HTH_AraC"/>
</dbReference>
<evidence type="ECO:0000256" key="4">
    <source>
        <dbReference type="SAM" id="Phobius"/>
    </source>
</evidence>
<feature type="transmembrane region" description="Helical" evidence="4">
    <location>
        <begin position="309"/>
        <end position="329"/>
    </location>
</feature>
<keyword evidence="3" id="KW-0804">Transcription</keyword>
<keyword evidence="1" id="KW-0805">Transcription regulation</keyword>
<dbReference type="SMART" id="SM00342">
    <property type="entry name" value="HTH_ARAC"/>
    <property type="match status" value="1"/>
</dbReference>
<dbReference type="PANTHER" id="PTHR43280">
    <property type="entry name" value="ARAC-FAMILY TRANSCRIPTIONAL REGULATOR"/>
    <property type="match status" value="1"/>
</dbReference>
<comment type="caution">
    <text evidence="6">The sequence shown here is derived from an EMBL/GenBank/DDBJ whole genome shotgun (WGS) entry which is preliminary data.</text>
</comment>
<dbReference type="RefSeq" id="WP_282908052.1">
    <property type="nucleotide sequence ID" value="NZ_JAGRPV010000001.1"/>
</dbReference>
<accession>A0ABT6TE40</accession>
<feature type="transmembrane region" description="Helical" evidence="4">
    <location>
        <begin position="20"/>
        <end position="42"/>
    </location>
</feature>
<dbReference type="Proteomes" id="UP001161691">
    <property type="component" value="Unassembled WGS sequence"/>
</dbReference>